<organism evidence="9 10">
    <name type="scientific">Hydra vulgaris</name>
    <name type="common">Hydra</name>
    <name type="synonym">Hydra attenuata</name>
    <dbReference type="NCBI Taxonomy" id="6087"/>
    <lineage>
        <taxon>Eukaryota</taxon>
        <taxon>Metazoa</taxon>
        <taxon>Cnidaria</taxon>
        <taxon>Hydrozoa</taxon>
        <taxon>Hydroidolina</taxon>
        <taxon>Anthoathecata</taxon>
        <taxon>Aplanulata</taxon>
        <taxon>Hydridae</taxon>
        <taxon>Hydra</taxon>
    </lineage>
</organism>
<dbReference type="SUPFAM" id="SSF51556">
    <property type="entry name" value="Metallo-dependent hydrolases"/>
    <property type="match status" value="1"/>
</dbReference>
<sequence length="1075" mass="119886">MLSQSERKMDSDFMHMEFLDRRIRKPVDGFDYNEPTFKIGEDSGISEMRTSKKLFSLHNTQNESTFNIANVDEGFDPPKPSKKLFQLKLDNQPPFGVSNNFESDEIKSPFKLEKANAAKLSTAQKLVFSAPRRNYDFHKNKAEVKDALSEINNRLSQTKFEEFSYDNERISTEHETTYGNSGQYPVKKLQRTNSAPTLNLIDQENPNLRSYKKVTPEEIHKIAFSQSLLNAEQKRVGIKTDAPLTKHQRKLLYETQVEDKGGLHKKNSALKNFHSSQVILTSPDVSPSQNNNAYKSDSFESIQTSKHPAGIHSHIQDPVTLFGQEIKSRQNWSRPDDHNKVPAGVSTRLDEPPLISNFGTKAAPERQIDSAQKMSLNNSDGVAYIMGYNGSFESVSKSKTDSHNKISAKDCSEVLSNTTKTFDNTTTCHCCANAMNRVHVPYNKQASHKLLVRGGTVVNEDRMFESDVYIEDGVIRDVRPNITAPEGTTVIDAAGKYVMPGGIDTHTHMQLPFMGTVAVDDFYHGTKAAVAGGTTMIIDFVIPQKGESLIKAYQKWRNWADPKVCCDYSFHVAVTWWNEEVYEDMKQLTSECGINSFKAFMAYKDVFMLRDDQLFNVFKACRQFGALAQVHAENGDLIAEQSKKMIAMGITGPEGHELCRPEQVEGEATQRAIVIADQASCPIYIVHVMSKSAAEVICSMRRKGFNCFGEPIAAGLGVDGTHYRHSCWRHAAAYVMGPPLRPDPSTPGFLMDLLANGDLACTGTDNCTFNADQKALGKNDFRNIPNGVNGVEDRMSIVWEKGVHAGRMDPCRFVAVTSTTAAKIFNIYPRKGVIAIGSDADIVVWDPLATRTISAETHHHAADFNIFEGMTCHGVTEVTISRGKVVYHRTNGLSVMGGSGKYIFRPTFSQYVYNRQFLKEKAAAPTKVDREPYNGPIVKLSAAKDTVLQHKNTNLAAQKSTNMISDDSVHNQQFQRKHMRNASSISFSDGSINNIGDVQIQPVRRQQPKSSVESSDQKHIGNSSSKQISQQSSSKNTPVQVSRESNLKNNRENDDMLDFLGSLGGNSNYKNEFLK</sequence>
<protein>
    <recommendedName>
        <fullName evidence="6">dihydropyrimidinase</fullName>
        <ecNumber evidence="6">3.5.2.2</ecNumber>
    </recommendedName>
</protein>
<feature type="region of interest" description="Disordered" evidence="7">
    <location>
        <begin position="958"/>
        <end position="980"/>
    </location>
</feature>
<dbReference type="InterPro" id="IPR006680">
    <property type="entry name" value="Amidohydro-rel"/>
</dbReference>
<dbReference type="Gene3D" id="2.30.40.10">
    <property type="entry name" value="Urease, subunit C, domain 1"/>
    <property type="match status" value="1"/>
</dbReference>
<dbReference type="InterPro" id="IPR032466">
    <property type="entry name" value="Metal_Hydrolase"/>
</dbReference>
<feature type="compositionally biased region" description="Polar residues" evidence="7">
    <location>
        <begin position="958"/>
        <end position="974"/>
    </location>
</feature>
<evidence type="ECO:0000256" key="1">
    <source>
        <dbReference type="ARBA" id="ARBA00001947"/>
    </source>
</evidence>
<feature type="domain" description="Amidohydrolase-related" evidence="8">
    <location>
        <begin position="497"/>
        <end position="886"/>
    </location>
</feature>
<comment type="similarity">
    <text evidence="2">Belongs to the metallo-dependent hydrolases superfamily. Hydantoinase/dihydropyrimidinase family.</text>
</comment>
<dbReference type="EC" id="3.5.2.2" evidence="6"/>
<evidence type="ECO:0000256" key="6">
    <source>
        <dbReference type="ARBA" id="ARBA00039113"/>
    </source>
</evidence>
<evidence type="ECO:0000256" key="2">
    <source>
        <dbReference type="ARBA" id="ARBA00008829"/>
    </source>
</evidence>
<evidence type="ECO:0000256" key="7">
    <source>
        <dbReference type="SAM" id="MobiDB-lite"/>
    </source>
</evidence>
<gene>
    <name evidence="10" type="primary">LOC136071913</name>
</gene>
<feature type="compositionally biased region" description="Low complexity" evidence="7">
    <location>
        <begin position="1023"/>
        <end position="1035"/>
    </location>
</feature>
<dbReference type="GeneID" id="136071913"/>
<evidence type="ECO:0000313" key="9">
    <source>
        <dbReference type="Proteomes" id="UP001652625"/>
    </source>
</evidence>
<dbReference type="RefSeq" id="XP_065653796.1">
    <property type="nucleotide sequence ID" value="XM_065797724.1"/>
</dbReference>
<keyword evidence="4" id="KW-0378">Hydrolase</keyword>
<accession>A0ABM4BX47</accession>
<reference evidence="10" key="1">
    <citation type="submission" date="2025-08" db="UniProtKB">
        <authorList>
            <consortium name="RefSeq"/>
        </authorList>
    </citation>
    <scope>IDENTIFICATION</scope>
</reference>
<dbReference type="InterPro" id="IPR050378">
    <property type="entry name" value="Metallo-dep_Hydrolases_sf"/>
</dbReference>
<evidence type="ECO:0000256" key="5">
    <source>
        <dbReference type="ARBA" id="ARBA00036696"/>
    </source>
</evidence>
<keyword evidence="3" id="KW-0479">Metal-binding</keyword>
<feature type="region of interest" description="Disordered" evidence="7">
    <location>
        <begin position="1000"/>
        <end position="1062"/>
    </location>
</feature>
<comment type="catalytic activity">
    <reaction evidence="5">
        <text>5,6-dihydrouracil + H2O = 3-(carbamoylamino)propanoate + H(+)</text>
        <dbReference type="Rhea" id="RHEA:16121"/>
        <dbReference type="ChEBI" id="CHEBI:11892"/>
        <dbReference type="ChEBI" id="CHEBI:15377"/>
        <dbReference type="ChEBI" id="CHEBI:15378"/>
        <dbReference type="ChEBI" id="CHEBI:15901"/>
        <dbReference type="EC" id="3.5.2.2"/>
    </reaction>
</comment>
<dbReference type="PANTHER" id="PTHR11647:SF1">
    <property type="entry name" value="COLLAPSIN RESPONSE MEDIATOR PROTEIN"/>
    <property type="match status" value="1"/>
</dbReference>
<keyword evidence="9" id="KW-1185">Reference proteome</keyword>
<evidence type="ECO:0000256" key="3">
    <source>
        <dbReference type="ARBA" id="ARBA00022723"/>
    </source>
</evidence>
<dbReference type="CDD" id="cd01314">
    <property type="entry name" value="D-HYD"/>
    <property type="match status" value="1"/>
</dbReference>
<comment type="cofactor">
    <cofactor evidence="1">
        <name>Zn(2+)</name>
        <dbReference type="ChEBI" id="CHEBI:29105"/>
    </cofactor>
</comment>
<dbReference type="NCBIfam" id="TIGR02033">
    <property type="entry name" value="D-hydantoinase"/>
    <property type="match status" value="1"/>
</dbReference>
<dbReference type="InterPro" id="IPR011778">
    <property type="entry name" value="Hydantoinase/dihydroPyrase"/>
</dbReference>
<dbReference type="InterPro" id="IPR011059">
    <property type="entry name" value="Metal-dep_hydrolase_composite"/>
</dbReference>
<dbReference type="Gene3D" id="3.20.20.140">
    <property type="entry name" value="Metal-dependent hydrolases"/>
    <property type="match status" value="1"/>
</dbReference>
<dbReference type="Proteomes" id="UP001652625">
    <property type="component" value="Chromosome 05"/>
</dbReference>
<evidence type="ECO:0000259" key="8">
    <source>
        <dbReference type="Pfam" id="PF01979"/>
    </source>
</evidence>
<evidence type="ECO:0000313" key="10">
    <source>
        <dbReference type="RefSeq" id="XP_065653796.1"/>
    </source>
</evidence>
<dbReference type="SUPFAM" id="SSF51338">
    <property type="entry name" value="Composite domain of metallo-dependent hydrolases"/>
    <property type="match status" value="2"/>
</dbReference>
<dbReference type="Pfam" id="PF01979">
    <property type="entry name" value="Amidohydro_1"/>
    <property type="match status" value="1"/>
</dbReference>
<evidence type="ECO:0000256" key="4">
    <source>
        <dbReference type="ARBA" id="ARBA00022801"/>
    </source>
</evidence>
<feature type="compositionally biased region" description="Basic and acidic residues" evidence="7">
    <location>
        <begin position="1045"/>
        <end position="1054"/>
    </location>
</feature>
<proteinExistence type="inferred from homology"/>
<name>A0ABM4BX47_HYDVU</name>
<dbReference type="PANTHER" id="PTHR11647">
    <property type="entry name" value="HYDRANTOINASE/DIHYDROPYRIMIDINASE FAMILY MEMBER"/>
    <property type="match status" value="1"/>
</dbReference>